<dbReference type="SMART" id="SM00116">
    <property type="entry name" value="CBS"/>
    <property type="match status" value="2"/>
</dbReference>
<dbReference type="Gene3D" id="3.20.20.70">
    <property type="entry name" value="Aldolase class I"/>
    <property type="match status" value="1"/>
</dbReference>
<feature type="binding site" evidence="8">
    <location>
        <begin position="386"/>
        <end position="390"/>
    </location>
    <ligand>
        <name>IMP</name>
        <dbReference type="ChEBI" id="CHEBI:58053"/>
    </ligand>
</feature>
<organism evidence="15 17">
    <name type="scientific">Candidatus Iainarchaeum sp</name>
    <dbReference type="NCBI Taxonomy" id="3101447"/>
    <lineage>
        <taxon>Archaea</taxon>
        <taxon>Candidatus Iainarchaeota</taxon>
        <taxon>Candidatus Iainarchaeia</taxon>
        <taxon>Candidatus Iainarchaeales</taxon>
        <taxon>Candidatus Iainarchaeaceae</taxon>
        <taxon>Candidatus Iainarchaeum</taxon>
    </lineage>
</organism>
<evidence type="ECO:0000256" key="5">
    <source>
        <dbReference type="ARBA" id="ARBA00022958"/>
    </source>
</evidence>
<dbReference type="GO" id="GO:0006177">
    <property type="term" value="P:GMP biosynthetic process"/>
    <property type="evidence" value="ECO:0007669"/>
    <property type="project" value="UniProtKB-UniRule"/>
</dbReference>
<keyword evidence="7 12" id="KW-0129">CBS domain</keyword>
<reference evidence="16" key="3">
    <citation type="submission" date="2021-05" db="EMBL/GenBank/DDBJ databases">
        <title>Protein family content uncovers lineage relationships and bacterial pathway maintenance mechanisms in DPANN archaea.</title>
        <authorList>
            <person name="Castelle C.J."/>
            <person name="Meheust R."/>
            <person name="Jaffe A.L."/>
            <person name="Seitz K."/>
            <person name="Gong X."/>
            <person name="Baker B.J."/>
            <person name="Banfield J.F."/>
        </authorList>
    </citation>
    <scope>NUCLEOTIDE SEQUENCE</scope>
    <source>
        <strain evidence="16">RIFCSPLOWO2_01_FULL_58_19</strain>
    </source>
</reference>
<feature type="binding site" evidence="8">
    <location>
        <begin position="339"/>
        <end position="341"/>
    </location>
    <ligand>
        <name>IMP</name>
        <dbReference type="ChEBI" id="CHEBI:58053"/>
    </ligand>
</feature>
<dbReference type="FunFam" id="3.20.20.70:FF:000003">
    <property type="entry name" value="GMP reductase"/>
    <property type="match status" value="1"/>
</dbReference>
<feature type="binding site" description="in other chain" evidence="8 11">
    <location>
        <position position="306"/>
    </location>
    <ligand>
        <name>K(+)</name>
        <dbReference type="ChEBI" id="CHEBI:29103"/>
        <note>ligand shared between two tetrameric partners</note>
    </ligand>
</feature>
<evidence type="ECO:0000256" key="12">
    <source>
        <dbReference type="PROSITE-ProRule" id="PRU00703"/>
    </source>
</evidence>
<dbReference type="InterPro" id="IPR005990">
    <property type="entry name" value="IMP_DH"/>
</dbReference>
<evidence type="ECO:0000256" key="4">
    <source>
        <dbReference type="ARBA" id="ARBA00022737"/>
    </source>
</evidence>
<dbReference type="GO" id="GO:0003938">
    <property type="term" value="F:IMP dehydrogenase activity"/>
    <property type="evidence" value="ECO:0007669"/>
    <property type="project" value="UniProtKB-UniRule"/>
</dbReference>
<comment type="pathway">
    <text evidence="8">Purine metabolism; XMP biosynthesis via de novo pathway; XMP from IMP: step 1/1.</text>
</comment>
<feature type="binding site" evidence="10">
    <location>
        <begin position="250"/>
        <end position="252"/>
    </location>
    <ligand>
        <name>NAD(+)</name>
        <dbReference type="ChEBI" id="CHEBI:57540"/>
    </ligand>
</feature>
<dbReference type="InterPro" id="IPR000644">
    <property type="entry name" value="CBS_dom"/>
</dbReference>
<evidence type="ECO:0000256" key="7">
    <source>
        <dbReference type="ARBA" id="ARBA00023122"/>
    </source>
</evidence>
<dbReference type="EMBL" id="JAGVWE010000005">
    <property type="protein sequence ID" value="MBS3063413.1"/>
    <property type="molecule type" value="Genomic_DNA"/>
</dbReference>
<sequence>MVKASSSDKLRQALGLTFDDVLLEPAASEILPSQADVRTRLTKRLSLNIPILSAAMDTVTESRMAIAMARQGGIGIIHRNLSIERQAQEADKVKRAEFYVIAEPITVSPKDSLKTIFALRKQHGINSFPVVQNNKLVGLVTSRDLMFEENPETLVEEIMTTKLITCNQVLGMAEAKDIMHQNRIEKLPIVDAKGRLTGLVTVKDIYNRQLHPEANKDKKGRLVVGAAVGPNDDERVRKLLDVEVDVLVLDTSHGHSKNVVEATRRYKKNYKCELIAGNVATEAAAHDLIAAGADCIKVGVGPGAICTTRVVTGVGVPQISAVLACSKAAEKYQVPLISDGGAKYSGDLTKAIAAGAHSVMLGSLLAGCDETPGKLIYLNNRKYKQYRGMGSVSAMVEGGKERYFQGDVAEKAKLVPQGIEGVVPYKGLVEETIYQLVGGLRAGMGLCGAKTIEELRRKGVLFRVTEASLKESHPHDVTITEEAPNYY</sequence>
<dbReference type="UniPathway" id="UPA00601">
    <property type="reaction ID" value="UER00295"/>
</dbReference>
<dbReference type="SUPFAM" id="SSF51412">
    <property type="entry name" value="Inosine monophosphate dehydrogenase (IMPDH)"/>
    <property type="match status" value="1"/>
</dbReference>
<comment type="catalytic activity">
    <reaction evidence="8">
        <text>IMP + NAD(+) + H2O = XMP + NADH + H(+)</text>
        <dbReference type="Rhea" id="RHEA:11708"/>
        <dbReference type="ChEBI" id="CHEBI:15377"/>
        <dbReference type="ChEBI" id="CHEBI:15378"/>
        <dbReference type="ChEBI" id="CHEBI:57464"/>
        <dbReference type="ChEBI" id="CHEBI:57540"/>
        <dbReference type="ChEBI" id="CHEBI:57945"/>
        <dbReference type="ChEBI" id="CHEBI:58053"/>
        <dbReference type="EC" id="1.1.1.205"/>
    </reaction>
</comment>
<comment type="similarity">
    <text evidence="1 8 13">Belongs to the IMPDH/GMPR family.</text>
</comment>
<dbReference type="PROSITE" id="PS51371">
    <property type="entry name" value="CBS"/>
    <property type="match status" value="2"/>
</dbReference>
<evidence type="ECO:0000313" key="16">
    <source>
        <dbReference type="EMBL" id="MBS3063413.1"/>
    </source>
</evidence>
<dbReference type="PIRSF" id="PIRSF000130">
    <property type="entry name" value="IMPDH"/>
    <property type="match status" value="1"/>
</dbReference>
<feature type="binding site" description="in other chain" evidence="8 11">
    <location>
        <position position="303"/>
    </location>
    <ligand>
        <name>K(+)</name>
        <dbReference type="ChEBI" id="CHEBI:29103"/>
        <note>ligand shared between two tetrameric partners</note>
    </ligand>
</feature>
<comment type="subunit">
    <text evidence="2 8">Homotetramer.</text>
</comment>
<dbReference type="EC" id="1.1.1.205" evidence="8"/>
<keyword evidence="8 10" id="KW-0520">NAD</keyword>
<feature type="domain" description="CBS" evidence="14">
    <location>
        <begin position="100"/>
        <end position="157"/>
    </location>
</feature>
<dbReference type="PANTHER" id="PTHR11911:SF111">
    <property type="entry name" value="INOSINE-5'-MONOPHOSPHATE DEHYDROGENASE"/>
    <property type="match status" value="1"/>
</dbReference>
<dbReference type="Pfam" id="PF00571">
    <property type="entry name" value="CBS"/>
    <property type="match status" value="2"/>
</dbReference>
<gene>
    <name evidence="8 15" type="primary">guaB</name>
    <name evidence="15" type="ORF">HA252_04925</name>
    <name evidence="16" type="ORF">J4203_06080</name>
</gene>
<evidence type="ECO:0000256" key="13">
    <source>
        <dbReference type="RuleBase" id="RU003927"/>
    </source>
</evidence>
<keyword evidence="4" id="KW-0677">Repeat</keyword>
<dbReference type="Pfam" id="PF00478">
    <property type="entry name" value="IMPDH"/>
    <property type="match status" value="1"/>
</dbReference>
<dbReference type="GO" id="GO:0006183">
    <property type="term" value="P:GTP biosynthetic process"/>
    <property type="evidence" value="ECO:0007669"/>
    <property type="project" value="TreeGrafter"/>
</dbReference>
<evidence type="ECO:0000256" key="3">
    <source>
        <dbReference type="ARBA" id="ARBA00022723"/>
    </source>
</evidence>
<feature type="active site" description="Proton acceptor" evidence="8 9">
    <location>
        <position position="402"/>
    </location>
</feature>
<feature type="binding site" description="in other chain" evidence="8 11">
    <location>
        <position position="301"/>
    </location>
    <ligand>
        <name>K(+)</name>
        <dbReference type="ChEBI" id="CHEBI:29103"/>
        <note>ligand shared between two tetrameric partners</note>
    </ligand>
</feature>
<dbReference type="CDD" id="cd00381">
    <property type="entry name" value="IMPDH"/>
    <property type="match status" value="1"/>
</dbReference>
<accession>A0A7J4JG42</accession>
<feature type="binding site" evidence="8">
    <location>
        <position position="473"/>
    </location>
    <ligand>
        <name>K(+)</name>
        <dbReference type="ChEBI" id="CHEBI:29103"/>
        <note>ligand shared between two tetrameric partners</note>
    </ligand>
</feature>
<dbReference type="InterPro" id="IPR001093">
    <property type="entry name" value="IMP_DH_GMPRt"/>
</dbReference>
<proteinExistence type="inferred from homology"/>
<evidence type="ECO:0000256" key="11">
    <source>
        <dbReference type="PIRSR" id="PIRSR000130-4"/>
    </source>
</evidence>
<name>A0A7J4JG42_9ARCH</name>
<comment type="caution">
    <text evidence="15">The sequence shown here is derived from an EMBL/GenBank/DDBJ whole genome shotgun (WGS) entry which is preliminary data.</text>
</comment>
<evidence type="ECO:0000256" key="1">
    <source>
        <dbReference type="ARBA" id="ARBA00005502"/>
    </source>
</evidence>
<dbReference type="AlphaFoldDB" id="A0A7J4JG42"/>
<dbReference type="SUPFAM" id="SSF54631">
    <property type="entry name" value="CBS-domain pair"/>
    <property type="match status" value="1"/>
</dbReference>
<dbReference type="InterPro" id="IPR013785">
    <property type="entry name" value="Aldolase_TIM"/>
</dbReference>
<evidence type="ECO:0000256" key="9">
    <source>
        <dbReference type="PIRSR" id="PIRSR000130-1"/>
    </source>
</evidence>
<feature type="active site" description="Thioimidate intermediate" evidence="8 9">
    <location>
        <position position="306"/>
    </location>
</feature>
<reference evidence="16" key="2">
    <citation type="submission" date="2021-03" db="EMBL/GenBank/DDBJ databases">
        <authorList>
            <person name="Jaffe A."/>
        </authorList>
    </citation>
    <scope>NUCLEOTIDE SEQUENCE</scope>
    <source>
        <strain evidence="16">RIFCSPLOWO2_01_FULL_58_19</strain>
    </source>
</reference>
<evidence type="ECO:0000256" key="6">
    <source>
        <dbReference type="ARBA" id="ARBA00023002"/>
    </source>
</evidence>
<keyword evidence="8" id="KW-0332">GMP biosynthesis</keyword>
<dbReference type="Proteomes" id="UP000678237">
    <property type="component" value="Unassembled WGS sequence"/>
</dbReference>
<dbReference type="GO" id="GO:0046872">
    <property type="term" value="F:metal ion binding"/>
    <property type="evidence" value="ECO:0007669"/>
    <property type="project" value="UniProtKB-UniRule"/>
</dbReference>
<dbReference type="PANTHER" id="PTHR11911">
    <property type="entry name" value="INOSINE-5-MONOPHOSPHATE DEHYDROGENASE RELATED"/>
    <property type="match status" value="1"/>
</dbReference>
<keyword evidence="8" id="KW-0658">Purine biosynthesis</keyword>
<keyword evidence="3 8" id="KW-0479">Metal-binding</keyword>
<keyword evidence="5 8" id="KW-0630">Potassium</keyword>
<dbReference type="NCBIfam" id="TIGR01302">
    <property type="entry name" value="IMP_dehydrog"/>
    <property type="match status" value="1"/>
</dbReference>
<feature type="binding site" evidence="8">
    <location>
        <position position="472"/>
    </location>
    <ligand>
        <name>K(+)</name>
        <dbReference type="ChEBI" id="CHEBI:29103"/>
        <note>ligand shared between two tetrameric partners</note>
    </ligand>
</feature>
<feature type="binding site" evidence="8 10">
    <location>
        <begin position="299"/>
        <end position="301"/>
    </location>
    <ligand>
        <name>NAD(+)</name>
        <dbReference type="ChEBI" id="CHEBI:57540"/>
    </ligand>
</feature>
<dbReference type="GO" id="GO:0000166">
    <property type="term" value="F:nucleotide binding"/>
    <property type="evidence" value="ECO:0007669"/>
    <property type="project" value="UniProtKB-UniRule"/>
</dbReference>
<comment type="caution">
    <text evidence="8">Lacks conserved residue(s) required for the propagation of feature annotation.</text>
</comment>
<dbReference type="SMART" id="SM01240">
    <property type="entry name" value="IMPDH"/>
    <property type="match status" value="1"/>
</dbReference>
<feature type="domain" description="CBS" evidence="14">
    <location>
        <begin position="159"/>
        <end position="218"/>
    </location>
</feature>
<evidence type="ECO:0000256" key="10">
    <source>
        <dbReference type="PIRSR" id="PIRSR000130-3"/>
    </source>
</evidence>
<feature type="binding site" evidence="8">
    <location>
        <position position="471"/>
    </location>
    <ligand>
        <name>K(+)</name>
        <dbReference type="ChEBI" id="CHEBI:29103"/>
        <note>ligand shared between two tetrameric partners</note>
    </ligand>
</feature>
<reference evidence="15" key="1">
    <citation type="journal article" date="2020" name="bioRxiv">
        <title>A rank-normalized archaeal taxonomy based on genome phylogeny resolves widespread incomplete and uneven classifications.</title>
        <authorList>
            <person name="Rinke C."/>
            <person name="Chuvochina M."/>
            <person name="Mussig A.J."/>
            <person name="Chaumeil P.-A."/>
            <person name="Waite D.W."/>
            <person name="Whitman W.B."/>
            <person name="Parks D.H."/>
            <person name="Hugenholtz P."/>
        </authorList>
    </citation>
    <scope>NUCLEOTIDE SEQUENCE</scope>
    <source>
        <strain evidence="15">UBA10219</strain>
    </source>
</reference>
<feature type="binding site" evidence="8">
    <location>
        <position position="417"/>
    </location>
    <ligand>
        <name>IMP</name>
        <dbReference type="ChEBI" id="CHEBI:58053"/>
    </ligand>
</feature>
<dbReference type="HAMAP" id="MF_01964">
    <property type="entry name" value="IMPDH"/>
    <property type="match status" value="1"/>
</dbReference>
<feature type="binding site" evidence="8">
    <location>
        <begin position="362"/>
        <end position="363"/>
    </location>
    <ligand>
        <name>IMP</name>
        <dbReference type="ChEBI" id="CHEBI:58053"/>
    </ligand>
</feature>
<comment type="function">
    <text evidence="8">Catalyzes the conversion of inosine 5'-phosphate (IMP) to xanthosine 5'-phosphate (XMP), the first committed and rate-limiting step in the de novo synthesis of guanine nucleotides, and therefore plays an important role in the regulation of cell growth.</text>
</comment>
<evidence type="ECO:0000259" key="14">
    <source>
        <dbReference type="PROSITE" id="PS51371"/>
    </source>
</evidence>
<dbReference type="Proteomes" id="UP000564964">
    <property type="component" value="Unassembled WGS sequence"/>
</dbReference>
<comment type="cofactor">
    <cofactor evidence="8">
        <name>K(+)</name>
        <dbReference type="ChEBI" id="CHEBI:29103"/>
    </cofactor>
</comment>
<keyword evidence="6 8" id="KW-0560">Oxidoreductase</keyword>
<dbReference type="CDD" id="cd04601">
    <property type="entry name" value="CBS_pair_IMPDH"/>
    <property type="match status" value="1"/>
</dbReference>
<evidence type="ECO:0000256" key="2">
    <source>
        <dbReference type="ARBA" id="ARBA00011881"/>
    </source>
</evidence>
<comment type="activity regulation">
    <text evidence="8">Mycophenolic acid (MPA) is a non-competitive inhibitor that prevents formation of the closed enzyme conformation by binding to the same site as the amobile flap. In contrast, mizoribine monophosphate (MZP) is a competitive inhibitor that induces the closed conformation. MPA is a potent inhibitor of mammalian IMPDHs but a poor inhibitor of the bacterial enzymes. MZP is a more potent inhibitor of bacterial IMPDH.</text>
</comment>
<dbReference type="EMBL" id="DUGH01000120">
    <property type="protein sequence ID" value="HIH16722.1"/>
    <property type="molecule type" value="Genomic_DNA"/>
</dbReference>
<evidence type="ECO:0000256" key="8">
    <source>
        <dbReference type="HAMAP-Rule" id="MF_01964"/>
    </source>
</evidence>
<feature type="binding site" evidence="8">
    <location>
        <position position="250"/>
    </location>
    <ligand>
        <name>NAD(+)</name>
        <dbReference type="ChEBI" id="CHEBI:57540"/>
    </ligand>
</feature>
<evidence type="ECO:0000313" key="17">
    <source>
        <dbReference type="Proteomes" id="UP000564964"/>
    </source>
</evidence>
<evidence type="ECO:0000313" key="15">
    <source>
        <dbReference type="EMBL" id="HIH16722.1"/>
    </source>
</evidence>
<protein>
    <recommendedName>
        <fullName evidence="8">Inosine-5'-monophosphate dehydrogenase</fullName>
        <shortName evidence="8">IMP dehydrogenase</shortName>
        <shortName evidence="8">IMPD</shortName>
        <shortName evidence="8">IMPDH</shortName>
        <ecNumber evidence="8">1.1.1.205</ecNumber>
    </recommendedName>
</protein>
<dbReference type="InterPro" id="IPR046342">
    <property type="entry name" value="CBS_dom_sf"/>
</dbReference>